<name>X7YJJ1_MYCXE</name>
<reference evidence="1" key="1">
    <citation type="submission" date="2014-01" db="EMBL/GenBank/DDBJ databases">
        <authorList>
            <person name="Brown-Elliot B."/>
            <person name="Wallace R."/>
            <person name="Lenaerts A."/>
            <person name="Ordway D."/>
            <person name="DeGroote M.A."/>
            <person name="Parker T."/>
            <person name="Sizemore C."/>
            <person name="Tallon L.J."/>
            <person name="Sadzewicz L.K."/>
            <person name="Sengamalay N."/>
            <person name="Fraser C.M."/>
            <person name="Hine E."/>
            <person name="Shefchek K.A."/>
            <person name="Das S.P."/>
            <person name="Tettelin H."/>
        </authorList>
    </citation>
    <scope>NUCLEOTIDE SEQUENCE [LARGE SCALE GENOMIC DNA]</scope>
    <source>
        <strain evidence="1">4042</strain>
    </source>
</reference>
<proteinExistence type="predicted"/>
<dbReference type="GO" id="GO:0006396">
    <property type="term" value="P:RNA processing"/>
    <property type="evidence" value="ECO:0007669"/>
    <property type="project" value="UniProtKB-ARBA"/>
</dbReference>
<dbReference type="GO" id="GO:0140098">
    <property type="term" value="F:catalytic activity, acting on RNA"/>
    <property type="evidence" value="ECO:0007669"/>
    <property type="project" value="UniProtKB-ARBA"/>
</dbReference>
<comment type="caution">
    <text evidence="1">The sequence shown here is derived from an EMBL/GenBank/DDBJ whole genome shotgun (WGS) entry which is preliminary data.</text>
</comment>
<protein>
    <submittedName>
        <fullName evidence="1">Putative pseudouridine synthase</fullName>
    </submittedName>
</protein>
<organism evidence="1">
    <name type="scientific">Mycobacterium xenopi 4042</name>
    <dbReference type="NCBI Taxonomy" id="1299334"/>
    <lineage>
        <taxon>Bacteria</taxon>
        <taxon>Bacillati</taxon>
        <taxon>Actinomycetota</taxon>
        <taxon>Actinomycetes</taxon>
        <taxon>Mycobacteriales</taxon>
        <taxon>Mycobacteriaceae</taxon>
        <taxon>Mycobacterium</taxon>
    </lineage>
</organism>
<dbReference type="GO" id="GO:0003723">
    <property type="term" value="F:RNA binding"/>
    <property type="evidence" value="ECO:0007669"/>
    <property type="project" value="InterPro"/>
</dbReference>
<sequence>MRGGPVLAELAARFGPRVRKVVDADGAPVDETTVLPAGAHVYLHRDLPDEVPVPFDIPVLYRDEDIVVVDKPPFLATMPRGVTSPRPRWCGCDANSGCPS</sequence>
<dbReference type="PATRIC" id="fig|1299334.3.peg.9961"/>
<dbReference type="InterPro" id="IPR020103">
    <property type="entry name" value="PsdUridine_synth_cat_dom_sf"/>
</dbReference>
<evidence type="ECO:0000313" key="1">
    <source>
        <dbReference type="EMBL" id="EUA07327.1"/>
    </source>
</evidence>
<dbReference type="SUPFAM" id="SSF55120">
    <property type="entry name" value="Pseudouridine synthase"/>
    <property type="match status" value="1"/>
</dbReference>
<dbReference type="GO" id="GO:0001522">
    <property type="term" value="P:pseudouridine synthesis"/>
    <property type="evidence" value="ECO:0007669"/>
    <property type="project" value="InterPro"/>
</dbReference>
<dbReference type="GO" id="GO:0009982">
    <property type="term" value="F:pseudouridine synthase activity"/>
    <property type="evidence" value="ECO:0007669"/>
    <property type="project" value="InterPro"/>
</dbReference>
<gene>
    <name evidence="1" type="ORF">I553_0373</name>
</gene>
<dbReference type="EMBL" id="JAOB01000093">
    <property type="protein sequence ID" value="EUA07327.1"/>
    <property type="molecule type" value="Genomic_DNA"/>
</dbReference>
<accession>X7YJJ1</accession>
<dbReference type="AlphaFoldDB" id="X7YJJ1"/>